<keyword evidence="1" id="KW-0472">Membrane</keyword>
<dbReference type="GO" id="GO:0003677">
    <property type="term" value="F:DNA binding"/>
    <property type="evidence" value="ECO:0007669"/>
    <property type="project" value="InterPro"/>
</dbReference>
<keyword evidence="1" id="KW-1133">Transmembrane helix</keyword>
<dbReference type="CDD" id="cd00093">
    <property type="entry name" value="HTH_XRE"/>
    <property type="match status" value="1"/>
</dbReference>
<keyword evidence="1" id="KW-0812">Transmembrane</keyword>
<name>A0A1M5HFC5_9BRAD</name>
<evidence type="ECO:0000313" key="4">
    <source>
        <dbReference type="EMBL" id="SHG14654.1"/>
    </source>
</evidence>
<dbReference type="EMBL" id="LT670818">
    <property type="protein sequence ID" value="SHG14654.1"/>
    <property type="molecule type" value="Genomic_DNA"/>
</dbReference>
<feature type="transmembrane region" description="Helical" evidence="1">
    <location>
        <begin position="12"/>
        <end position="34"/>
    </location>
</feature>
<dbReference type="RefSeq" id="WP_154073049.1">
    <property type="nucleotide sequence ID" value="NZ_LT670818.1"/>
</dbReference>
<dbReference type="InterPro" id="IPR001387">
    <property type="entry name" value="Cro/C1-type_HTH"/>
</dbReference>
<evidence type="ECO:0000259" key="3">
    <source>
        <dbReference type="PROSITE" id="PS50943"/>
    </source>
</evidence>
<dbReference type="SUPFAM" id="SSF47413">
    <property type="entry name" value="lambda repressor-like DNA-binding domains"/>
    <property type="match status" value="1"/>
</dbReference>
<feature type="domain" description="HTH cro/C1-type" evidence="3">
    <location>
        <begin position="68"/>
        <end position="100"/>
    </location>
</feature>
<dbReference type="AlphaFoldDB" id="A0A1M5HFC5"/>
<dbReference type="Gene3D" id="1.10.260.40">
    <property type="entry name" value="lambda repressor-like DNA-binding domains"/>
    <property type="match status" value="1"/>
</dbReference>
<keyword evidence="2" id="KW-0732">Signal</keyword>
<evidence type="ECO:0000256" key="2">
    <source>
        <dbReference type="SAM" id="SignalP"/>
    </source>
</evidence>
<accession>A0A1M5HFC5</accession>
<protein>
    <submittedName>
        <fullName evidence="4">Helix-turn-helix</fullName>
    </submittedName>
</protein>
<dbReference type="Pfam" id="PF01381">
    <property type="entry name" value="HTH_3"/>
    <property type="match status" value="1"/>
</dbReference>
<proteinExistence type="predicted"/>
<evidence type="ECO:0000313" key="5">
    <source>
        <dbReference type="Proteomes" id="UP000190675"/>
    </source>
</evidence>
<sequence>MTALPSTPTARWFSGAVFAAATIALQVGTGGLATGEYYRAKGDKGYAFARYDTPEKQNVTERTPTEDIARVREVLKLTVTELATVVGVSRQAVYDWLSGKPVAADNADKLSSLGRAADVVATEVLNPVFALRRKLAGGRTFIEFVKDGGDAEHAALTLVSMLRRESEQRDRLQARLAARKDRKIGSPVMGVPMHNEES</sequence>
<gene>
    <name evidence="4" type="ORF">SAMN05444169_0790</name>
</gene>
<feature type="signal peptide" evidence="2">
    <location>
        <begin position="1"/>
        <end position="19"/>
    </location>
</feature>
<organism evidence="4 5">
    <name type="scientific">Bradyrhizobium erythrophlei</name>
    <dbReference type="NCBI Taxonomy" id="1437360"/>
    <lineage>
        <taxon>Bacteria</taxon>
        <taxon>Pseudomonadati</taxon>
        <taxon>Pseudomonadota</taxon>
        <taxon>Alphaproteobacteria</taxon>
        <taxon>Hyphomicrobiales</taxon>
        <taxon>Nitrobacteraceae</taxon>
        <taxon>Bradyrhizobium</taxon>
    </lineage>
</organism>
<dbReference type="Proteomes" id="UP000190675">
    <property type="component" value="Chromosome I"/>
</dbReference>
<reference evidence="4 5" key="1">
    <citation type="submission" date="2016-11" db="EMBL/GenBank/DDBJ databases">
        <authorList>
            <person name="Jaros S."/>
            <person name="Januszkiewicz K."/>
            <person name="Wedrychowicz H."/>
        </authorList>
    </citation>
    <scope>NUCLEOTIDE SEQUENCE [LARGE SCALE GENOMIC DNA]</scope>
    <source>
        <strain evidence="4 5">GAS242</strain>
    </source>
</reference>
<feature type="chain" id="PRO_5012793360" evidence="2">
    <location>
        <begin position="20"/>
        <end position="198"/>
    </location>
</feature>
<evidence type="ECO:0000256" key="1">
    <source>
        <dbReference type="SAM" id="Phobius"/>
    </source>
</evidence>
<dbReference type="PROSITE" id="PS50943">
    <property type="entry name" value="HTH_CROC1"/>
    <property type="match status" value="1"/>
</dbReference>
<dbReference type="OrthoDB" id="7363968at2"/>
<dbReference type="InterPro" id="IPR010982">
    <property type="entry name" value="Lambda_DNA-bd_dom_sf"/>
</dbReference>